<feature type="region of interest" description="Disordered" evidence="1">
    <location>
        <begin position="346"/>
        <end position="368"/>
    </location>
</feature>
<name>A0A8J3QXJ0_9ACTN</name>
<dbReference type="InterPro" id="IPR036188">
    <property type="entry name" value="FAD/NAD-bd_sf"/>
</dbReference>
<evidence type="ECO:0000313" key="4">
    <source>
        <dbReference type="Proteomes" id="UP000642748"/>
    </source>
</evidence>
<dbReference type="PANTHER" id="PTHR46865">
    <property type="entry name" value="OXIDOREDUCTASE-RELATED"/>
    <property type="match status" value="1"/>
</dbReference>
<dbReference type="AlphaFoldDB" id="A0A8J3QXJ0"/>
<reference evidence="3" key="1">
    <citation type="submission" date="2021-01" db="EMBL/GenBank/DDBJ databases">
        <title>Whole genome shotgun sequence of Rugosimonospora africana NBRC 104875.</title>
        <authorList>
            <person name="Komaki H."/>
            <person name="Tamura T."/>
        </authorList>
    </citation>
    <scope>NUCLEOTIDE SEQUENCE</scope>
    <source>
        <strain evidence="3">NBRC 104875</strain>
    </source>
</reference>
<dbReference type="InterPro" id="IPR002938">
    <property type="entry name" value="FAD-bd"/>
</dbReference>
<dbReference type="EMBL" id="BONZ01000077">
    <property type="protein sequence ID" value="GIH19245.1"/>
    <property type="molecule type" value="Genomic_DNA"/>
</dbReference>
<dbReference type="RefSeq" id="WP_203922704.1">
    <property type="nucleotide sequence ID" value="NZ_BONZ01000077.1"/>
</dbReference>
<organism evidence="3 4">
    <name type="scientific">Rugosimonospora africana</name>
    <dbReference type="NCBI Taxonomy" id="556532"/>
    <lineage>
        <taxon>Bacteria</taxon>
        <taxon>Bacillati</taxon>
        <taxon>Actinomycetota</taxon>
        <taxon>Actinomycetes</taxon>
        <taxon>Micromonosporales</taxon>
        <taxon>Micromonosporaceae</taxon>
        <taxon>Rugosimonospora</taxon>
    </lineage>
</organism>
<evidence type="ECO:0000313" key="3">
    <source>
        <dbReference type="EMBL" id="GIH19245.1"/>
    </source>
</evidence>
<accession>A0A8J3QXJ0</accession>
<dbReference type="SUPFAM" id="SSF51905">
    <property type="entry name" value="FAD/NAD(P)-binding domain"/>
    <property type="match status" value="1"/>
</dbReference>
<dbReference type="Proteomes" id="UP000642748">
    <property type="component" value="Unassembled WGS sequence"/>
</dbReference>
<keyword evidence="4" id="KW-1185">Reference proteome</keyword>
<dbReference type="InterPro" id="IPR051704">
    <property type="entry name" value="FAD_aromatic-hydroxylase"/>
</dbReference>
<proteinExistence type="predicted"/>
<dbReference type="Gene3D" id="3.30.9.10">
    <property type="entry name" value="D-Amino Acid Oxidase, subunit A, domain 2"/>
    <property type="match status" value="1"/>
</dbReference>
<gene>
    <name evidence="3" type="ORF">Raf01_74170</name>
</gene>
<evidence type="ECO:0000259" key="2">
    <source>
        <dbReference type="Pfam" id="PF01494"/>
    </source>
</evidence>
<comment type="caution">
    <text evidence="3">The sequence shown here is derived from an EMBL/GenBank/DDBJ whole genome shotgun (WGS) entry which is preliminary data.</text>
</comment>
<sequence>MATALISGAGVAGTALAYWLHRHGFAVTVVERAPGLRPGGQAIDVRGVALDVIERMGILPQAQQLRTRMRGMSVLDSDGNEIMRSTEATYSSGRLDSPDIEILREDLNRLTYEQTREHVEYVFGDAIAAITQDAGGARVDFERGASRTFDLVLGADGLHSAVRRLVFGPEADFLRPMNTYLAVFGMDNILDLDNWQLWVQAGHAGYALYPVHDNTELRVTLGFGGEPVEFDHRDVDAQKRLVTEKLSGVGWETPRLLKGMDEATDFYFDEMAQISMDRWSAGRVALLGDAAYCPSPMSGQGTSLALVGAYVLAQELARAGGDHPAGFDRYERRMRPFVALNQALATENPGGPPAEESVERAKHAITLD</sequence>
<dbReference type="GO" id="GO:0071949">
    <property type="term" value="F:FAD binding"/>
    <property type="evidence" value="ECO:0007669"/>
    <property type="project" value="InterPro"/>
</dbReference>
<evidence type="ECO:0000256" key="1">
    <source>
        <dbReference type="SAM" id="MobiDB-lite"/>
    </source>
</evidence>
<dbReference type="PRINTS" id="PR00420">
    <property type="entry name" value="RNGMNOXGNASE"/>
</dbReference>
<dbReference type="PANTHER" id="PTHR46865:SF2">
    <property type="entry name" value="MONOOXYGENASE"/>
    <property type="match status" value="1"/>
</dbReference>
<feature type="domain" description="FAD-binding" evidence="2">
    <location>
        <begin position="3"/>
        <end position="339"/>
    </location>
</feature>
<dbReference type="Gene3D" id="3.50.50.60">
    <property type="entry name" value="FAD/NAD(P)-binding domain"/>
    <property type="match status" value="1"/>
</dbReference>
<dbReference type="Pfam" id="PF01494">
    <property type="entry name" value="FAD_binding_3"/>
    <property type="match status" value="1"/>
</dbReference>
<protein>
    <recommendedName>
        <fullName evidence="2">FAD-binding domain-containing protein</fullName>
    </recommendedName>
</protein>